<dbReference type="PANTHER" id="PTHR31851">
    <property type="entry name" value="FE(2+)/MN(2+) TRANSPORTER PCL1"/>
    <property type="match status" value="1"/>
</dbReference>
<dbReference type="RefSeq" id="WP_127122130.1">
    <property type="nucleotide sequence ID" value="NZ_BHXQ01000003.1"/>
</dbReference>
<dbReference type="EMBL" id="BHXQ01000003">
    <property type="protein sequence ID" value="GCC51466.1"/>
    <property type="molecule type" value="Genomic_DNA"/>
</dbReference>
<dbReference type="InterPro" id="IPR009078">
    <property type="entry name" value="Ferritin-like_SF"/>
</dbReference>
<accession>A0A401U996</accession>
<feature type="transmembrane region" description="Helical" evidence="5">
    <location>
        <begin position="311"/>
        <end position="333"/>
    </location>
</feature>
<dbReference type="AlphaFoldDB" id="A0A401U996"/>
<evidence type="ECO:0000256" key="3">
    <source>
        <dbReference type="ARBA" id="ARBA00022989"/>
    </source>
</evidence>
<keyword evidence="7" id="KW-1185">Reference proteome</keyword>
<dbReference type="OrthoDB" id="188924at2"/>
<keyword evidence="3 5" id="KW-1133">Transmembrane helix</keyword>
<comment type="subcellular location">
    <subcellularLocation>
        <location evidence="1">Endomembrane system</location>
        <topology evidence="1">Multi-pass membrane protein</topology>
    </subcellularLocation>
</comment>
<keyword evidence="4 5" id="KW-0472">Membrane</keyword>
<organism evidence="6 7">
    <name type="scientific">Chryseotalea sanaruensis</name>
    <dbReference type="NCBI Taxonomy" id="2482724"/>
    <lineage>
        <taxon>Bacteria</taxon>
        <taxon>Pseudomonadati</taxon>
        <taxon>Bacteroidota</taxon>
        <taxon>Cytophagia</taxon>
        <taxon>Cytophagales</taxon>
        <taxon>Chryseotaleaceae</taxon>
        <taxon>Chryseotalea</taxon>
    </lineage>
</organism>
<dbReference type="Proteomes" id="UP000288227">
    <property type="component" value="Unassembled WGS sequence"/>
</dbReference>
<comment type="caution">
    <text evidence="6">The sequence shown here is derived from an EMBL/GenBank/DDBJ whole genome shotgun (WGS) entry which is preliminary data.</text>
</comment>
<protein>
    <recommendedName>
        <fullName evidence="8">Rubrerythrin family protein</fullName>
    </recommendedName>
</protein>
<proteinExistence type="predicted"/>
<dbReference type="GO" id="GO:0012505">
    <property type="term" value="C:endomembrane system"/>
    <property type="evidence" value="ECO:0007669"/>
    <property type="project" value="UniProtKB-SubCell"/>
</dbReference>
<evidence type="ECO:0008006" key="8">
    <source>
        <dbReference type="Google" id="ProtNLM"/>
    </source>
</evidence>
<evidence type="ECO:0000256" key="1">
    <source>
        <dbReference type="ARBA" id="ARBA00004127"/>
    </source>
</evidence>
<evidence type="ECO:0000256" key="5">
    <source>
        <dbReference type="SAM" id="Phobius"/>
    </source>
</evidence>
<dbReference type="GO" id="GO:0005384">
    <property type="term" value="F:manganese ion transmembrane transporter activity"/>
    <property type="evidence" value="ECO:0007669"/>
    <property type="project" value="InterPro"/>
</dbReference>
<feature type="transmembrane region" description="Helical" evidence="5">
    <location>
        <begin position="285"/>
        <end position="305"/>
    </location>
</feature>
<dbReference type="Pfam" id="PF01988">
    <property type="entry name" value="VIT1"/>
    <property type="match status" value="1"/>
</dbReference>
<dbReference type="InterPro" id="IPR008217">
    <property type="entry name" value="Ccc1_fam"/>
</dbReference>
<dbReference type="Gene3D" id="1.20.1260.10">
    <property type="match status" value="1"/>
</dbReference>
<dbReference type="SUPFAM" id="SSF47240">
    <property type="entry name" value="Ferritin-like"/>
    <property type="match status" value="1"/>
</dbReference>
<evidence type="ECO:0000313" key="6">
    <source>
        <dbReference type="EMBL" id="GCC51466.1"/>
    </source>
</evidence>
<reference evidence="6 7" key="1">
    <citation type="submission" date="2018-11" db="EMBL/GenBank/DDBJ databases">
        <title>Chryseotalea sanarue gen. nov., sp., nov., a member of the family Cytophagaceae, isolated from a brackish lake in Hamamatsu Japan.</title>
        <authorList>
            <person name="Maejima Y."/>
            <person name="Iino T."/>
            <person name="Muraguchi Y."/>
            <person name="Fukuda K."/>
            <person name="Ohkuma M."/>
            <person name="Moriuchi R."/>
            <person name="Dohra H."/>
            <person name="Kimbara K."/>
            <person name="Shintani M."/>
        </authorList>
    </citation>
    <scope>NUCLEOTIDE SEQUENCE [LARGE SCALE GENOMIC DNA]</scope>
    <source>
        <strain evidence="6 7">Ys</strain>
    </source>
</reference>
<sequence length="367" mass="40097">MGSGTKVWKEYWQEEVDAAFLYQVLAGKTIDEKEKSAYLKLSSIEDKHAQAWEKLLKEQGTTVQDRKPSFKARALAKITDTIGPALLSDWLKKEESSEVKSYLNLYKTTEDAGTKNLALKLAKDSAMHAEQLGKMSNTSTEPWHRTSSGGLLRNVVYGFNDGLTANFGLLAGIVGASAQPHIILLSGLAGTLADALSMGSSGYLAAKSEKEVYEKERRMEADEIRLMPELETEELAAIYETKGIEASRAMSMAKEVMSDPVRALEEKVKEELGISAAEISPMKEAWITGLATAIGAIIPVVPFFFLEGMTAAWLSFALAMLAHFAVGAARSFFTGKGLWKSGWEMLVVGFGVAAVGYFLGEWLMKLL</sequence>
<feature type="transmembrane region" description="Helical" evidence="5">
    <location>
        <begin position="345"/>
        <end position="364"/>
    </location>
</feature>
<name>A0A401U996_9BACT</name>
<gene>
    <name evidence="6" type="ORF">SanaruYs_16910</name>
</gene>
<dbReference type="GO" id="GO:0030026">
    <property type="term" value="P:intracellular manganese ion homeostasis"/>
    <property type="evidence" value="ECO:0007669"/>
    <property type="project" value="InterPro"/>
</dbReference>
<keyword evidence="2 5" id="KW-0812">Transmembrane</keyword>
<evidence type="ECO:0000256" key="2">
    <source>
        <dbReference type="ARBA" id="ARBA00022692"/>
    </source>
</evidence>
<dbReference type="InterPro" id="IPR012347">
    <property type="entry name" value="Ferritin-like"/>
</dbReference>
<evidence type="ECO:0000256" key="4">
    <source>
        <dbReference type="ARBA" id="ARBA00023136"/>
    </source>
</evidence>
<evidence type="ECO:0000313" key="7">
    <source>
        <dbReference type="Proteomes" id="UP000288227"/>
    </source>
</evidence>